<proteinExistence type="inferred from homology"/>
<dbReference type="Pfam" id="PF00069">
    <property type="entry name" value="Pkinase"/>
    <property type="match status" value="1"/>
</dbReference>
<dbReference type="GO" id="GO:0004674">
    <property type="term" value="F:protein serine/threonine kinase activity"/>
    <property type="evidence" value="ECO:0007669"/>
    <property type="project" value="UniProtKB-KW"/>
</dbReference>
<dbReference type="PROSITE" id="PS00107">
    <property type="entry name" value="PROTEIN_KINASE_ATP"/>
    <property type="match status" value="1"/>
</dbReference>
<reference evidence="7" key="1">
    <citation type="journal article" date="2018" name="Nat. Microbiol.">
        <title>Leveraging single-cell genomics to expand the fungal tree of life.</title>
        <authorList>
            <person name="Ahrendt S.R."/>
            <person name="Quandt C.A."/>
            <person name="Ciobanu D."/>
            <person name="Clum A."/>
            <person name="Salamov A."/>
            <person name="Andreopoulos B."/>
            <person name="Cheng J.F."/>
            <person name="Woyke T."/>
            <person name="Pelin A."/>
            <person name="Henrissat B."/>
            <person name="Reynolds N.K."/>
            <person name="Benny G.L."/>
            <person name="Smith M.E."/>
            <person name="James T.Y."/>
            <person name="Grigoriev I.V."/>
        </authorList>
    </citation>
    <scope>NUCLEOTIDE SEQUENCE [LARGE SCALE GENOMIC DNA]</scope>
    <source>
        <strain evidence="7">Benny S71-1</strain>
    </source>
</reference>
<keyword evidence="6" id="KW-0418">Kinase</keyword>
<gene>
    <name evidence="6" type="ORF">SYNPS1DRAFT_26525</name>
</gene>
<keyword evidence="2 3" id="KW-0067">ATP-binding</keyword>
<comment type="similarity">
    <text evidence="4">Belongs to the protein kinase superfamily.</text>
</comment>
<dbReference type="FunFam" id="3.30.200.20:FF:000153">
    <property type="entry name" value="Calcium/calmodulin-dependent protein kinase type I"/>
    <property type="match status" value="1"/>
</dbReference>
<dbReference type="EMBL" id="KZ989145">
    <property type="protein sequence ID" value="RKP27839.1"/>
    <property type="molecule type" value="Genomic_DNA"/>
</dbReference>
<dbReference type="OrthoDB" id="40902at2759"/>
<evidence type="ECO:0000313" key="7">
    <source>
        <dbReference type="Proteomes" id="UP000278143"/>
    </source>
</evidence>
<dbReference type="FunFam" id="1.10.510.10:FF:000571">
    <property type="entry name" value="Maternal embryonic leucine zipper kinase"/>
    <property type="match status" value="1"/>
</dbReference>
<evidence type="ECO:0000256" key="1">
    <source>
        <dbReference type="ARBA" id="ARBA00022741"/>
    </source>
</evidence>
<dbReference type="CDD" id="cd05117">
    <property type="entry name" value="STKc_CAMK"/>
    <property type="match status" value="1"/>
</dbReference>
<keyword evidence="6" id="KW-0808">Transferase</keyword>
<feature type="domain" description="Protein kinase" evidence="5">
    <location>
        <begin position="16"/>
        <end position="277"/>
    </location>
</feature>
<dbReference type="PROSITE" id="PS00108">
    <property type="entry name" value="PROTEIN_KINASE_ST"/>
    <property type="match status" value="1"/>
</dbReference>
<evidence type="ECO:0000256" key="2">
    <source>
        <dbReference type="ARBA" id="ARBA00022840"/>
    </source>
</evidence>
<keyword evidence="4" id="KW-0723">Serine/threonine-protein kinase</keyword>
<evidence type="ECO:0000313" key="6">
    <source>
        <dbReference type="EMBL" id="RKP27839.1"/>
    </source>
</evidence>
<accession>A0A4V1J2A1</accession>
<organism evidence="6 7">
    <name type="scientific">Syncephalis pseudoplumigaleata</name>
    <dbReference type="NCBI Taxonomy" id="1712513"/>
    <lineage>
        <taxon>Eukaryota</taxon>
        <taxon>Fungi</taxon>
        <taxon>Fungi incertae sedis</taxon>
        <taxon>Zoopagomycota</taxon>
        <taxon>Zoopagomycotina</taxon>
        <taxon>Zoopagomycetes</taxon>
        <taxon>Zoopagales</taxon>
        <taxon>Piptocephalidaceae</taxon>
        <taxon>Syncephalis</taxon>
    </lineage>
</organism>
<dbReference type="SMART" id="SM00220">
    <property type="entry name" value="S_TKc"/>
    <property type="match status" value="1"/>
</dbReference>
<feature type="binding site" evidence="3">
    <location>
        <position position="45"/>
    </location>
    <ligand>
        <name>ATP</name>
        <dbReference type="ChEBI" id="CHEBI:30616"/>
    </ligand>
</feature>
<dbReference type="InterPro" id="IPR017441">
    <property type="entry name" value="Protein_kinase_ATP_BS"/>
</dbReference>
<sequence length="349" mass="39316">MTDSTSANVVVVPCKYKTGRVLGQGTYATVKEAVHIETGERFAVKVLNKKLMAGREQLIRNEITVLKRISLGHPNVLSLRDYFETQNNLYLVMDLASGGELLDRICQKGSYYEMDAARLVYTITDVVAYLHRNDIVHRDLKPENLLFRTQDEDSELLVADFGLSRIVEREKFHLLTTTCGTPGYMAPEIFLKKGYGAEVDMWAIGVITYFLLCGYTPFDRDTNAEEIQAIIRAEYSFEPKEYWADISDEAKSFIRSTLMIDPQQRLSAADALHHPWLRAAKEAVEKGTKMGEAPPMLSPAGSDSNLLPSVKKNFNARRTLRKAIDMVRLVNKLTQEYGVVDEHVVGAAE</sequence>
<dbReference type="InterPro" id="IPR000719">
    <property type="entry name" value="Prot_kinase_dom"/>
</dbReference>
<evidence type="ECO:0000259" key="5">
    <source>
        <dbReference type="PROSITE" id="PS50011"/>
    </source>
</evidence>
<dbReference type="AlphaFoldDB" id="A0A4V1J2A1"/>
<dbReference type="PANTHER" id="PTHR24347">
    <property type="entry name" value="SERINE/THREONINE-PROTEIN KINASE"/>
    <property type="match status" value="1"/>
</dbReference>
<keyword evidence="7" id="KW-1185">Reference proteome</keyword>
<protein>
    <submittedName>
        <fullName evidence="6">Putative calmodulin-dependent protein kinase type 1</fullName>
    </submittedName>
</protein>
<dbReference type="Gene3D" id="1.10.510.10">
    <property type="entry name" value="Transferase(Phosphotransferase) domain 1"/>
    <property type="match status" value="1"/>
</dbReference>
<dbReference type="PROSITE" id="PS50011">
    <property type="entry name" value="PROTEIN_KINASE_DOM"/>
    <property type="match status" value="1"/>
</dbReference>
<dbReference type="InterPro" id="IPR008271">
    <property type="entry name" value="Ser/Thr_kinase_AS"/>
</dbReference>
<dbReference type="SUPFAM" id="SSF56112">
    <property type="entry name" value="Protein kinase-like (PK-like)"/>
    <property type="match status" value="1"/>
</dbReference>
<evidence type="ECO:0000256" key="3">
    <source>
        <dbReference type="PROSITE-ProRule" id="PRU10141"/>
    </source>
</evidence>
<dbReference type="GO" id="GO:0005524">
    <property type="term" value="F:ATP binding"/>
    <property type="evidence" value="ECO:0007669"/>
    <property type="project" value="UniProtKB-UniRule"/>
</dbReference>
<keyword evidence="1 3" id="KW-0547">Nucleotide-binding</keyword>
<dbReference type="Proteomes" id="UP000278143">
    <property type="component" value="Unassembled WGS sequence"/>
</dbReference>
<dbReference type="InterPro" id="IPR011009">
    <property type="entry name" value="Kinase-like_dom_sf"/>
</dbReference>
<evidence type="ECO:0000256" key="4">
    <source>
        <dbReference type="RuleBase" id="RU000304"/>
    </source>
</evidence>
<name>A0A4V1J2A1_9FUNG</name>